<dbReference type="Pfam" id="PF00170">
    <property type="entry name" value="bZIP_1"/>
    <property type="match status" value="1"/>
</dbReference>
<dbReference type="OrthoDB" id="4940293at2759"/>
<name>A0A1U7LSP4_NEOID</name>
<keyword evidence="7" id="KW-1185">Reference proteome</keyword>
<dbReference type="GO" id="GO:0090575">
    <property type="term" value="C:RNA polymerase II transcription regulator complex"/>
    <property type="evidence" value="ECO:0007669"/>
    <property type="project" value="TreeGrafter"/>
</dbReference>
<evidence type="ECO:0000313" key="6">
    <source>
        <dbReference type="EMBL" id="OLL25603.1"/>
    </source>
</evidence>
<evidence type="ECO:0000256" key="1">
    <source>
        <dbReference type="ARBA" id="ARBA00004123"/>
    </source>
</evidence>
<feature type="compositionally biased region" description="Low complexity" evidence="4">
    <location>
        <begin position="186"/>
        <end position="197"/>
    </location>
</feature>
<comment type="caution">
    <text evidence="6">The sequence shown here is derived from an EMBL/GenBank/DDBJ whole genome shotgun (WGS) entry which is preliminary data.</text>
</comment>
<dbReference type="GO" id="GO:0005737">
    <property type="term" value="C:cytoplasm"/>
    <property type="evidence" value="ECO:0007669"/>
    <property type="project" value="UniProtKB-SubCell"/>
</dbReference>
<dbReference type="Gene3D" id="1.20.5.170">
    <property type="match status" value="1"/>
</dbReference>
<accession>A0A1U7LSP4</accession>
<dbReference type="GO" id="GO:0001228">
    <property type="term" value="F:DNA-binding transcription activator activity, RNA polymerase II-specific"/>
    <property type="evidence" value="ECO:0007669"/>
    <property type="project" value="TreeGrafter"/>
</dbReference>
<evidence type="ECO:0000313" key="7">
    <source>
        <dbReference type="Proteomes" id="UP000186594"/>
    </source>
</evidence>
<dbReference type="Pfam" id="PF08601">
    <property type="entry name" value="PAP1"/>
    <property type="match status" value="1"/>
</dbReference>
<feature type="region of interest" description="Disordered" evidence="4">
    <location>
        <begin position="32"/>
        <end position="102"/>
    </location>
</feature>
<dbReference type="InterPro" id="IPR046347">
    <property type="entry name" value="bZIP_sf"/>
</dbReference>
<protein>
    <submittedName>
        <fullName evidence="6">AP-1-like transcription factor</fullName>
    </submittedName>
</protein>
<dbReference type="PANTHER" id="PTHR40621:SF6">
    <property type="entry name" value="AP-1-LIKE TRANSCRIPTION FACTOR YAP1-RELATED"/>
    <property type="match status" value="1"/>
</dbReference>
<feature type="domain" description="BZIP" evidence="5">
    <location>
        <begin position="77"/>
        <end position="140"/>
    </location>
</feature>
<dbReference type="Gene3D" id="1.10.238.100">
    <property type="entry name" value="YAP1 redox domain. Chain B"/>
    <property type="match status" value="1"/>
</dbReference>
<dbReference type="InterPro" id="IPR050936">
    <property type="entry name" value="AP-1-like"/>
</dbReference>
<gene>
    <name evidence="6" type="ORF">NEOLI_002082</name>
</gene>
<sequence length="336" mass="37209">MDPLFAFPPALSADLLSRVLTHDPAFFDLAPSGIEKRKPADDPEPALLPPGQKRRESYPSPDHSASRKKQGRRPSKNDPDSKRKAQNRAAQRAFRERKENHVKELESRVAQLEAQNSSIGSENCLLKSQVDKLQVELRLLKGTPFTFECPLPSSAVPATQDISPRFLPTPAAPAPVRKGTQTTEYSSCDSLSSTHTSPETAATDTDFPTKIRSENAFCQRFSEACGNVNNPNPVMPNTADIFNDPLFASANLVFDDFDDQDLDNALIGEEESKINYLSCSSIWQKVTQLPGYEVVDIDQICEDLRSKVVCSAKGAVCPEFVVEDELNKINPFSRQR</sequence>
<dbReference type="SUPFAM" id="SSF57959">
    <property type="entry name" value="Leucine zipper domain"/>
    <property type="match status" value="1"/>
</dbReference>
<dbReference type="STRING" id="1198029.A0A1U7LSP4"/>
<dbReference type="SMART" id="SM00338">
    <property type="entry name" value="BRLZ"/>
    <property type="match status" value="1"/>
</dbReference>
<reference evidence="6 7" key="1">
    <citation type="submission" date="2016-04" db="EMBL/GenBank/DDBJ databases">
        <title>Evolutionary innovation and constraint leading to complex multicellularity in the Ascomycota.</title>
        <authorList>
            <person name="Cisse O."/>
            <person name="Nguyen A."/>
            <person name="Hewitt D.A."/>
            <person name="Jedd G."/>
            <person name="Stajich J.E."/>
        </authorList>
    </citation>
    <scope>NUCLEOTIDE SEQUENCE [LARGE SCALE GENOMIC DNA]</scope>
    <source>
        <strain evidence="6 7">DAH-3</strain>
    </source>
</reference>
<evidence type="ECO:0000259" key="5">
    <source>
        <dbReference type="PROSITE" id="PS50217"/>
    </source>
</evidence>
<proteinExistence type="predicted"/>
<dbReference type="GO" id="GO:0000976">
    <property type="term" value="F:transcription cis-regulatory region binding"/>
    <property type="evidence" value="ECO:0007669"/>
    <property type="project" value="InterPro"/>
</dbReference>
<feature type="region of interest" description="Disordered" evidence="4">
    <location>
        <begin position="170"/>
        <end position="205"/>
    </location>
</feature>
<feature type="compositionally biased region" description="Basic and acidic residues" evidence="4">
    <location>
        <begin position="93"/>
        <end position="102"/>
    </location>
</feature>
<dbReference type="PROSITE" id="PS00036">
    <property type="entry name" value="BZIP_BASIC"/>
    <property type="match status" value="1"/>
</dbReference>
<organism evidence="6 7">
    <name type="scientific">Neolecta irregularis (strain DAH-3)</name>
    <dbReference type="NCBI Taxonomy" id="1198029"/>
    <lineage>
        <taxon>Eukaryota</taxon>
        <taxon>Fungi</taxon>
        <taxon>Dikarya</taxon>
        <taxon>Ascomycota</taxon>
        <taxon>Taphrinomycotina</taxon>
        <taxon>Neolectales</taxon>
        <taxon>Neolectaceae</taxon>
        <taxon>Neolecta</taxon>
    </lineage>
</organism>
<dbReference type="InterPro" id="IPR013910">
    <property type="entry name" value="TF_PAP1"/>
</dbReference>
<dbReference type="SUPFAM" id="SSF111430">
    <property type="entry name" value="YAP1 redox domain"/>
    <property type="match status" value="1"/>
</dbReference>
<evidence type="ECO:0000256" key="2">
    <source>
        <dbReference type="ARBA" id="ARBA00004496"/>
    </source>
</evidence>
<dbReference type="CDD" id="cd14688">
    <property type="entry name" value="bZIP_YAP"/>
    <property type="match status" value="1"/>
</dbReference>
<dbReference type="InterPro" id="IPR004827">
    <property type="entry name" value="bZIP"/>
</dbReference>
<dbReference type="EMBL" id="LXFE01000350">
    <property type="protein sequence ID" value="OLL25603.1"/>
    <property type="molecule type" value="Genomic_DNA"/>
</dbReference>
<keyword evidence="3" id="KW-0539">Nucleus</keyword>
<dbReference type="FunFam" id="1.20.5.170:FF:000067">
    <property type="entry name" value="BZIP transcription factor"/>
    <property type="match status" value="1"/>
</dbReference>
<dbReference type="AlphaFoldDB" id="A0A1U7LSP4"/>
<dbReference type="GO" id="GO:0034599">
    <property type="term" value="P:cellular response to oxidative stress"/>
    <property type="evidence" value="ECO:0007669"/>
    <property type="project" value="UniProtKB-ARBA"/>
</dbReference>
<dbReference type="PROSITE" id="PS50217">
    <property type="entry name" value="BZIP"/>
    <property type="match status" value="1"/>
</dbReference>
<dbReference type="PANTHER" id="PTHR40621">
    <property type="entry name" value="TRANSCRIPTION FACTOR KAPC-RELATED"/>
    <property type="match status" value="1"/>
</dbReference>
<evidence type="ECO:0000256" key="3">
    <source>
        <dbReference type="ARBA" id="ARBA00023242"/>
    </source>
</evidence>
<dbReference type="InterPro" id="IPR023167">
    <property type="entry name" value="Yap1_redox_dom_sf"/>
</dbReference>
<comment type="subcellular location">
    <subcellularLocation>
        <location evidence="2">Cytoplasm</location>
    </subcellularLocation>
    <subcellularLocation>
        <location evidence="1">Nucleus</location>
    </subcellularLocation>
</comment>
<evidence type="ECO:0000256" key="4">
    <source>
        <dbReference type="SAM" id="MobiDB-lite"/>
    </source>
</evidence>
<dbReference type="Proteomes" id="UP000186594">
    <property type="component" value="Unassembled WGS sequence"/>
</dbReference>